<dbReference type="SMART" id="SM00355">
    <property type="entry name" value="ZnF_C2H2"/>
    <property type="match status" value="4"/>
</dbReference>
<dbReference type="GO" id="GO:0000978">
    <property type="term" value="F:RNA polymerase II cis-regulatory region sequence-specific DNA binding"/>
    <property type="evidence" value="ECO:0007669"/>
    <property type="project" value="TreeGrafter"/>
</dbReference>
<keyword evidence="3 6" id="KW-0863">Zinc-finger</keyword>
<keyword evidence="10" id="KW-1185">Reference proteome</keyword>
<dbReference type="AlphaFoldDB" id="A0AAV0U5W5"/>
<proteinExistence type="predicted"/>
<evidence type="ECO:0000256" key="4">
    <source>
        <dbReference type="ARBA" id="ARBA00022833"/>
    </source>
</evidence>
<sequence length="506" mass="56561">MQLQTTTALPTPREPVHVVNTPREPVFPADSHRTSTFAAMSRLPASVAPLWPWPGKAINARPEPSISTVDGCAELPTDSVSCATRPTRHPECSRFVCPEVHCGKRFPRSFALRRHMRIHTGTRPYVCDYYGCTQRFNTSGNLSRHKRIHSGERPYPCSVETCNKRFNTSTKLKRHMRVHYPDEQNLFRCAEPACAWTCANYKEYVQHQNLHATGHEKCTDASNESMTIDDSNRSDTVNSEKETLACAASAAPMDVMHSRSEPHHIEVPLQMSLSAEKEDSSRHDGAHEILNVAATNRLAAQRMMHESMLHQVEGSDCRRMKDAFVLPHKSFMDDLASPQAALCLPFPTHSFPSETDGAPRSTLLRPTIYAAPMESYRYCSSVASSRQIEITTSIDWNYAPVSCYTSIQAPCSAYLRGGGTNVRARSYQPASRTSTAIMSTSDQQYTHPVRHGDMDPCDFSSPQGGRQLPLYIRMHSQVIAGYRGISMPPEFTGEELRAVLELVKDS</sequence>
<feature type="region of interest" description="Disordered" evidence="7">
    <location>
        <begin position="1"/>
        <end position="29"/>
    </location>
</feature>
<dbReference type="GO" id="GO:0000785">
    <property type="term" value="C:chromatin"/>
    <property type="evidence" value="ECO:0007669"/>
    <property type="project" value="TreeGrafter"/>
</dbReference>
<organism evidence="9 10">
    <name type="scientific">Hyaloperonospora brassicae</name>
    <name type="common">Brassica downy mildew</name>
    <name type="synonym">Peronospora brassicae</name>
    <dbReference type="NCBI Taxonomy" id="162125"/>
    <lineage>
        <taxon>Eukaryota</taxon>
        <taxon>Sar</taxon>
        <taxon>Stramenopiles</taxon>
        <taxon>Oomycota</taxon>
        <taxon>Peronosporomycetes</taxon>
        <taxon>Peronosporales</taxon>
        <taxon>Peronosporaceae</taxon>
        <taxon>Hyaloperonospora</taxon>
    </lineage>
</organism>
<protein>
    <recommendedName>
        <fullName evidence="8">C2H2-type domain-containing protein</fullName>
    </recommendedName>
</protein>
<evidence type="ECO:0000256" key="7">
    <source>
        <dbReference type="SAM" id="MobiDB-lite"/>
    </source>
</evidence>
<gene>
    <name evidence="9" type="ORF">HBR001_LOCUS5431</name>
</gene>
<dbReference type="EMBL" id="CANTFL010001141">
    <property type="protein sequence ID" value="CAI5732164.1"/>
    <property type="molecule type" value="Genomic_DNA"/>
</dbReference>
<keyword evidence="5" id="KW-0539">Nucleus</keyword>
<evidence type="ECO:0000256" key="3">
    <source>
        <dbReference type="ARBA" id="ARBA00022771"/>
    </source>
</evidence>
<keyword evidence="2" id="KW-0677">Repeat</keyword>
<dbReference type="InterPro" id="IPR036236">
    <property type="entry name" value="Znf_C2H2_sf"/>
</dbReference>
<dbReference type="Proteomes" id="UP001162031">
    <property type="component" value="Unassembled WGS sequence"/>
</dbReference>
<dbReference type="PANTHER" id="PTHR14003">
    <property type="entry name" value="TRANSCRIPTIONAL REPRESSOR PROTEIN YY"/>
    <property type="match status" value="1"/>
</dbReference>
<dbReference type="GO" id="GO:0000981">
    <property type="term" value="F:DNA-binding transcription factor activity, RNA polymerase II-specific"/>
    <property type="evidence" value="ECO:0007669"/>
    <property type="project" value="TreeGrafter"/>
</dbReference>
<dbReference type="Gene3D" id="3.30.160.60">
    <property type="entry name" value="Classic Zinc Finger"/>
    <property type="match status" value="3"/>
</dbReference>
<keyword evidence="4" id="KW-0862">Zinc</keyword>
<dbReference type="InterPro" id="IPR013087">
    <property type="entry name" value="Znf_C2H2_type"/>
</dbReference>
<dbReference type="PROSITE" id="PS00028">
    <property type="entry name" value="ZINC_FINGER_C2H2_1"/>
    <property type="match status" value="4"/>
</dbReference>
<evidence type="ECO:0000256" key="5">
    <source>
        <dbReference type="ARBA" id="ARBA00023242"/>
    </source>
</evidence>
<dbReference type="PANTHER" id="PTHR14003:SF23">
    <property type="entry name" value="ZINC FINGER PROTEIN 143"/>
    <property type="match status" value="1"/>
</dbReference>
<feature type="domain" description="C2H2-type" evidence="8">
    <location>
        <begin position="125"/>
        <end position="154"/>
    </location>
</feature>
<keyword evidence="1" id="KW-0479">Metal-binding</keyword>
<dbReference type="PROSITE" id="PS50157">
    <property type="entry name" value="ZINC_FINGER_C2H2_2"/>
    <property type="match status" value="3"/>
</dbReference>
<dbReference type="GO" id="GO:0005667">
    <property type="term" value="C:transcription regulator complex"/>
    <property type="evidence" value="ECO:0007669"/>
    <property type="project" value="TreeGrafter"/>
</dbReference>
<dbReference type="GO" id="GO:0008270">
    <property type="term" value="F:zinc ion binding"/>
    <property type="evidence" value="ECO:0007669"/>
    <property type="project" value="UniProtKB-KW"/>
</dbReference>
<evidence type="ECO:0000256" key="2">
    <source>
        <dbReference type="ARBA" id="ARBA00022737"/>
    </source>
</evidence>
<feature type="domain" description="C2H2-type" evidence="8">
    <location>
        <begin position="95"/>
        <end position="124"/>
    </location>
</feature>
<feature type="domain" description="C2H2-type" evidence="8">
    <location>
        <begin position="155"/>
        <end position="184"/>
    </location>
</feature>
<evidence type="ECO:0000256" key="6">
    <source>
        <dbReference type="PROSITE-ProRule" id="PRU00042"/>
    </source>
</evidence>
<dbReference type="GO" id="GO:0031519">
    <property type="term" value="C:PcG protein complex"/>
    <property type="evidence" value="ECO:0007669"/>
    <property type="project" value="TreeGrafter"/>
</dbReference>
<dbReference type="Pfam" id="PF00096">
    <property type="entry name" value="zf-C2H2"/>
    <property type="match status" value="3"/>
</dbReference>
<dbReference type="FunFam" id="3.30.160.60:FF:000624">
    <property type="entry name" value="zinc finger protein 697"/>
    <property type="match status" value="1"/>
</dbReference>
<evidence type="ECO:0000256" key="1">
    <source>
        <dbReference type="ARBA" id="ARBA00022723"/>
    </source>
</evidence>
<name>A0AAV0U5W5_HYABA</name>
<evidence type="ECO:0000313" key="9">
    <source>
        <dbReference type="EMBL" id="CAI5732164.1"/>
    </source>
</evidence>
<dbReference type="SUPFAM" id="SSF57667">
    <property type="entry name" value="beta-beta-alpha zinc fingers"/>
    <property type="match status" value="3"/>
</dbReference>
<reference evidence="9" key="1">
    <citation type="submission" date="2022-12" db="EMBL/GenBank/DDBJ databases">
        <authorList>
            <person name="Webb A."/>
        </authorList>
    </citation>
    <scope>NUCLEOTIDE SEQUENCE</scope>
    <source>
        <strain evidence="9">Hp1</strain>
    </source>
</reference>
<comment type="caution">
    <text evidence="9">The sequence shown here is derived from an EMBL/GenBank/DDBJ whole genome shotgun (WGS) entry which is preliminary data.</text>
</comment>
<evidence type="ECO:0000259" key="8">
    <source>
        <dbReference type="PROSITE" id="PS50157"/>
    </source>
</evidence>
<accession>A0AAV0U5W5</accession>
<evidence type="ECO:0000313" key="10">
    <source>
        <dbReference type="Proteomes" id="UP001162031"/>
    </source>
</evidence>
<dbReference type="FunFam" id="3.30.160.60:FF:000072">
    <property type="entry name" value="zinc finger protein 143 isoform X1"/>
    <property type="match status" value="2"/>
</dbReference>